<feature type="compositionally biased region" description="Basic and acidic residues" evidence="1">
    <location>
        <begin position="416"/>
        <end position="427"/>
    </location>
</feature>
<protein>
    <submittedName>
        <fullName evidence="2">Uncharacterized protein</fullName>
    </submittedName>
</protein>
<reference evidence="2 3" key="1">
    <citation type="submission" date="2018-12" db="EMBL/GenBank/DDBJ databases">
        <authorList>
            <person name="Sun L."/>
            <person name="Chen Z."/>
        </authorList>
    </citation>
    <scope>NUCLEOTIDE SEQUENCE [LARGE SCALE GENOMIC DNA]</scope>
    <source>
        <strain evidence="2 3">DSM 15890</strain>
    </source>
</reference>
<proteinExistence type="predicted"/>
<dbReference type="Proteomes" id="UP000279446">
    <property type="component" value="Unassembled WGS sequence"/>
</dbReference>
<evidence type="ECO:0000256" key="1">
    <source>
        <dbReference type="SAM" id="MobiDB-lite"/>
    </source>
</evidence>
<feature type="compositionally biased region" description="Basic and acidic residues" evidence="1">
    <location>
        <begin position="498"/>
        <end position="509"/>
    </location>
</feature>
<feature type="compositionally biased region" description="Basic and acidic residues" evidence="1">
    <location>
        <begin position="334"/>
        <end position="345"/>
    </location>
</feature>
<feature type="compositionally biased region" description="Basic and acidic residues" evidence="1">
    <location>
        <begin position="375"/>
        <end position="386"/>
    </location>
</feature>
<dbReference type="AlphaFoldDB" id="A0A3S1C997"/>
<dbReference type="OrthoDB" id="2576600at2"/>
<keyword evidence="3" id="KW-1185">Reference proteome</keyword>
<evidence type="ECO:0000313" key="3">
    <source>
        <dbReference type="Proteomes" id="UP000279446"/>
    </source>
</evidence>
<sequence>MSDNEIYELDVEIDSRDIDKTAKKLRSLDKLLQQTQRRATVFGKTKMAPKATLDDRVTPKVTRIRDNLMKLDRMRVTPVATLIDHVSSNVGGIRASLASLTQTRWSVAVDGVSWNTVIGKSFDDWMGSEGQTTLKKISSAIGTALGNGLRGFIMQALGLVDTPKEVKYTRVVDYLEKGSNPLEEESPYAEAGRLAGETFFESFLSALDPDQIASKLGNIEWNNSGGDGGGGDTGGWSKVLEIVEDVAVGVVTNLASDKIGDFTRKRRRQKRKEKSSNPSNGSGDSNDDPTKSSSRKKVEDSKKTKTPANPSSPDKTKQPSLWEKIKGRVSSNKTKAEESKPKIPEKSPAIPSSSDKIKQPSLWEKIKGRVSSNKTKAEESKPKIPEKSPAIPSSSDKIKQPSLWEKIKGRVSSNKTKAEESKPKIPEKSPAIPSSSDKIKQPSLWEKIKGRVSSNKTKAEESKPKIPEKSPAIPSSSDKIKQPSLWEKIKGRVSSNKIKAEESKTKTLEKSPANPSSPDKTKIKTTRPNWWQKVKDGASNSSKWVGENIKKLPKKGNGLTKLLGKSSKFIKMPGPLSLLMGVGNIATAGSKKDKFKAAASTILGGVGGVIGGALGTFVAPGIGTGVGAVAGSSGGDMLGEKLGGKIYEWIYGKEEPVKVKPSESSMKKIAEKPDFNAMKSDRISDRQDFLSVGPELNAPIYNLMEYGNGTSLQQKDTSNNFYISDGAVNLTVQKDEIDYDQIANMAGLQFANAVKHSMQNLKE</sequence>
<comment type="caution">
    <text evidence="2">The sequence shown here is derived from an EMBL/GenBank/DDBJ whole genome shotgun (WGS) entry which is preliminary data.</text>
</comment>
<evidence type="ECO:0000313" key="2">
    <source>
        <dbReference type="EMBL" id="RUT46436.1"/>
    </source>
</evidence>
<feature type="compositionally biased region" description="Basic residues" evidence="1">
    <location>
        <begin position="264"/>
        <end position="273"/>
    </location>
</feature>
<gene>
    <name evidence="2" type="ORF">EJP82_11320</name>
</gene>
<feature type="compositionally biased region" description="Basic and acidic residues" evidence="1">
    <location>
        <begin position="457"/>
        <end position="468"/>
    </location>
</feature>
<accession>A0A3S1C997</accession>
<dbReference type="EMBL" id="RZNY01000008">
    <property type="protein sequence ID" value="RUT46436.1"/>
    <property type="molecule type" value="Genomic_DNA"/>
</dbReference>
<organism evidence="2 3">
    <name type="scientific">Paenibacillus anaericanus</name>
    <dbReference type="NCBI Taxonomy" id="170367"/>
    <lineage>
        <taxon>Bacteria</taxon>
        <taxon>Bacillati</taxon>
        <taxon>Bacillota</taxon>
        <taxon>Bacilli</taxon>
        <taxon>Bacillales</taxon>
        <taxon>Paenibacillaceae</taxon>
        <taxon>Paenibacillus</taxon>
    </lineage>
</organism>
<feature type="region of interest" description="Disordered" evidence="1">
    <location>
        <begin position="262"/>
        <end position="524"/>
    </location>
</feature>
<name>A0A3S1C997_9BACL</name>
<dbReference type="RefSeq" id="WP_127192169.1">
    <property type="nucleotide sequence ID" value="NZ_RZNY01000008.1"/>
</dbReference>